<keyword evidence="2" id="KW-1185">Reference proteome</keyword>
<name>A0A8J5X0M5_ZIZPA</name>
<sequence>MGREPTRPGILGPQSSQNIFLPRRSARAFRGGASPPCRTAATVLRPELLFRPPPLPHRGERSRVRLAWGRCRCRLVWWACAAWSRENSGSCGARGEEITRGYCGGYHCSCENSIGEVSDHHGW</sequence>
<evidence type="ECO:0000313" key="2">
    <source>
        <dbReference type="Proteomes" id="UP000729402"/>
    </source>
</evidence>
<proteinExistence type="predicted"/>
<reference evidence="1" key="1">
    <citation type="journal article" date="2021" name="bioRxiv">
        <title>Whole Genome Assembly and Annotation of Northern Wild Rice, Zizania palustris L., Supports a Whole Genome Duplication in the Zizania Genus.</title>
        <authorList>
            <person name="Haas M."/>
            <person name="Kono T."/>
            <person name="Macchietto M."/>
            <person name="Millas R."/>
            <person name="McGilp L."/>
            <person name="Shao M."/>
            <person name="Duquette J."/>
            <person name="Hirsch C.N."/>
            <person name="Kimball J."/>
        </authorList>
    </citation>
    <scope>NUCLEOTIDE SEQUENCE</scope>
    <source>
        <tissue evidence="1">Fresh leaf tissue</tissue>
    </source>
</reference>
<protein>
    <submittedName>
        <fullName evidence="1">Uncharacterized protein</fullName>
    </submittedName>
</protein>
<dbReference type="Proteomes" id="UP000729402">
    <property type="component" value="Unassembled WGS sequence"/>
</dbReference>
<comment type="caution">
    <text evidence="1">The sequence shown here is derived from an EMBL/GenBank/DDBJ whole genome shotgun (WGS) entry which is preliminary data.</text>
</comment>
<organism evidence="1 2">
    <name type="scientific">Zizania palustris</name>
    <name type="common">Northern wild rice</name>
    <dbReference type="NCBI Taxonomy" id="103762"/>
    <lineage>
        <taxon>Eukaryota</taxon>
        <taxon>Viridiplantae</taxon>
        <taxon>Streptophyta</taxon>
        <taxon>Embryophyta</taxon>
        <taxon>Tracheophyta</taxon>
        <taxon>Spermatophyta</taxon>
        <taxon>Magnoliopsida</taxon>
        <taxon>Liliopsida</taxon>
        <taxon>Poales</taxon>
        <taxon>Poaceae</taxon>
        <taxon>BOP clade</taxon>
        <taxon>Oryzoideae</taxon>
        <taxon>Oryzeae</taxon>
        <taxon>Zizaniinae</taxon>
        <taxon>Zizania</taxon>
    </lineage>
</organism>
<accession>A0A8J5X0M5</accession>
<reference evidence="1" key="2">
    <citation type="submission" date="2021-02" db="EMBL/GenBank/DDBJ databases">
        <authorList>
            <person name="Kimball J.A."/>
            <person name="Haas M.W."/>
            <person name="Macchietto M."/>
            <person name="Kono T."/>
            <person name="Duquette J."/>
            <person name="Shao M."/>
        </authorList>
    </citation>
    <scope>NUCLEOTIDE SEQUENCE</scope>
    <source>
        <tissue evidence="1">Fresh leaf tissue</tissue>
    </source>
</reference>
<dbReference type="EMBL" id="JAAALK010000079">
    <property type="protein sequence ID" value="KAG8099204.1"/>
    <property type="molecule type" value="Genomic_DNA"/>
</dbReference>
<dbReference type="AlphaFoldDB" id="A0A8J5X0M5"/>
<evidence type="ECO:0000313" key="1">
    <source>
        <dbReference type="EMBL" id="KAG8099204.1"/>
    </source>
</evidence>
<gene>
    <name evidence="1" type="ORF">GUJ93_ZPchr0013g37163</name>
</gene>